<dbReference type="GO" id="GO:0052689">
    <property type="term" value="F:carboxylic ester hydrolase activity"/>
    <property type="evidence" value="ECO:0007669"/>
    <property type="project" value="UniProtKB-ARBA"/>
</dbReference>
<dbReference type="InterPro" id="IPR029058">
    <property type="entry name" value="AB_hydrolase_fold"/>
</dbReference>
<evidence type="ECO:0000313" key="5">
    <source>
        <dbReference type="Proteomes" id="UP000280346"/>
    </source>
</evidence>
<keyword evidence="5" id="KW-1185">Reference proteome</keyword>
<dbReference type="InterPro" id="IPR050261">
    <property type="entry name" value="FrsA_esterase"/>
</dbReference>
<reference evidence="4 5" key="1">
    <citation type="submission" date="2018-12" db="EMBL/GenBank/DDBJ databases">
        <authorList>
            <person name="Yang Y."/>
        </authorList>
    </citation>
    <scope>NUCLEOTIDE SEQUENCE [LARGE SCALE GENOMIC DNA]</scope>
    <source>
        <strain evidence="4 5">GSF71</strain>
    </source>
</reference>
<evidence type="ECO:0000256" key="1">
    <source>
        <dbReference type="ARBA" id="ARBA00022801"/>
    </source>
</evidence>
<accession>A0A3S1CJJ6</accession>
<feature type="signal peptide" evidence="2">
    <location>
        <begin position="1"/>
        <end position="29"/>
    </location>
</feature>
<dbReference type="Gene3D" id="3.40.50.1820">
    <property type="entry name" value="alpha/beta hydrolase"/>
    <property type="match status" value="1"/>
</dbReference>
<feature type="chain" id="PRO_5018778726" description="Dienelactone hydrolase domain-containing protein" evidence="2">
    <location>
        <begin position="30"/>
        <end position="287"/>
    </location>
</feature>
<proteinExistence type="predicted"/>
<gene>
    <name evidence="4" type="ORF">EJ913_01030</name>
</gene>
<keyword evidence="1" id="KW-0378">Hydrolase</keyword>
<evidence type="ECO:0000313" key="4">
    <source>
        <dbReference type="EMBL" id="RUQ75730.1"/>
    </source>
</evidence>
<dbReference type="PANTHER" id="PTHR22946">
    <property type="entry name" value="DIENELACTONE HYDROLASE DOMAIN-CONTAINING PROTEIN-RELATED"/>
    <property type="match status" value="1"/>
</dbReference>
<keyword evidence="2" id="KW-0732">Signal</keyword>
<dbReference type="SUPFAM" id="SSF53474">
    <property type="entry name" value="alpha/beta-Hydrolases"/>
    <property type="match status" value="1"/>
</dbReference>
<dbReference type="EMBL" id="RZIJ01000001">
    <property type="protein sequence ID" value="RUQ75730.1"/>
    <property type="molecule type" value="Genomic_DNA"/>
</dbReference>
<feature type="domain" description="Dienelactone hydrolase" evidence="3">
    <location>
        <begin position="52"/>
        <end position="254"/>
    </location>
</feature>
<organism evidence="4 5">
    <name type="scientific">Azospirillum doebereinerae</name>
    <dbReference type="NCBI Taxonomy" id="92933"/>
    <lineage>
        <taxon>Bacteria</taxon>
        <taxon>Pseudomonadati</taxon>
        <taxon>Pseudomonadota</taxon>
        <taxon>Alphaproteobacteria</taxon>
        <taxon>Rhodospirillales</taxon>
        <taxon>Azospirillaceae</taxon>
        <taxon>Azospirillum</taxon>
    </lineage>
</organism>
<dbReference type="Proteomes" id="UP000280346">
    <property type="component" value="Unassembled WGS sequence"/>
</dbReference>
<dbReference type="PANTHER" id="PTHR22946:SF9">
    <property type="entry name" value="POLYKETIDE TRANSFERASE AF380"/>
    <property type="match status" value="1"/>
</dbReference>
<evidence type="ECO:0000259" key="3">
    <source>
        <dbReference type="Pfam" id="PF01738"/>
    </source>
</evidence>
<name>A0A3S1CJJ6_9PROT</name>
<evidence type="ECO:0000256" key="2">
    <source>
        <dbReference type="SAM" id="SignalP"/>
    </source>
</evidence>
<comment type="caution">
    <text evidence="4">The sequence shown here is derived from an EMBL/GenBank/DDBJ whole genome shotgun (WGS) entry which is preliminary data.</text>
</comment>
<dbReference type="InterPro" id="IPR002925">
    <property type="entry name" value="Dienelactn_hydro"/>
</dbReference>
<dbReference type="Pfam" id="PF01738">
    <property type="entry name" value="DLH"/>
    <property type="match status" value="1"/>
</dbReference>
<dbReference type="OrthoDB" id="9771666at2"/>
<protein>
    <recommendedName>
        <fullName evidence="3">Dienelactone hydrolase domain-containing protein</fullName>
    </recommendedName>
</protein>
<dbReference type="AlphaFoldDB" id="A0A3S1CJJ6"/>
<sequence length="287" mass="30850">MLRKEQALRLPKAVLTAFLLLASPSLGRAAETTAVTIDSAANLGSAERLALAGILSTPDGPGPFPAVVLLHGCGGLRPNTALWQRFFTERGFVTLAVDSFGSRHVKEICNTSGLVTWKMRAADAFGALEHLARQPTIRRDSILVMGFSHGGGIALDVTSSFRLDKRAAQAPRFQAALALYPPCGARERRDSARSVPTFIAVGADDDWTPTDDCRALAANRRATPPVDLHVYPDTAHSFDNLDRPLTYLPRALNRHSATGFGATVGGNPDAARAVQADLDRFLSERLR</sequence>